<dbReference type="AlphaFoldDB" id="A0A1N6N5S5"/>
<evidence type="ECO:0000313" key="3">
    <source>
        <dbReference type="Proteomes" id="UP000186895"/>
    </source>
</evidence>
<gene>
    <name evidence="2" type="ORF">SAMN05421647_10141</name>
</gene>
<reference evidence="2 3" key="1">
    <citation type="submission" date="2017-01" db="EMBL/GenBank/DDBJ databases">
        <authorList>
            <person name="Mah S.A."/>
            <person name="Swanson W.J."/>
            <person name="Moy G.W."/>
            <person name="Vacquier V.D."/>
        </authorList>
    </citation>
    <scope>NUCLEOTIDE SEQUENCE [LARGE SCALE GENOMIC DNA]</scope>
    <source>
        <strain evidence="2 3">DSM 7027</strain>
    </source>
</reference>
<dbReference type="PANTHER" id="PTHR45228">
    <property type="entry name" value="CYCLIC DI-GMP PHOSPHODIESTERASE TM_0186-RELATED"/>
    <property type="match status" value="1"/>
</dbReference>
<sequence>MLNIVACHHEFLDGSGYPNGLTAKDIPIEARIVTVADIFDALTSERPYKTPWPVTDALIELERMVEAGKLDAECVASLRNQQAEASEIVARFRDEQL</sequence>
<name>A0A1N6N5S5_9GAMM</name>
<dbReference type="STRING" id="49186.SAMN05421647_10141"/>
<proteinExistence type="predicted"/>
<keyword evidence="3" id="KW-1185">Reference proteome</keyword>
<dbReference type="Proteomes" id="UP000186895">
    <property type="component" value="Unassembled WGS sequence"/>
</dbReference>
<dbReference type="CDD" id="cd00077">
    <property type="entry name" value="HDc"/>
    <property type="match status" value="1"/>
</dbReference>
<protein>
    <submittedName>
        <fullName evidence="2">HD domain-containing protein</fullName>
    </submittedName>
</protein>
<dbReference type="InterPro" id="IPR037522">
    <property type="entry name" value="HD_GYP_dom"/>
</dbReference>
<accession>A0A1N6N5S5</accession>
<dbReference type="GO" id="GO:0008081">
    <property type="term" value="F:phosphoric diester hydrolase activity"/>
    <property type="evidence" value="ECO:0007669"/>
    <property type="project" value="UniProtKB-ARBA"/>
</dbReference>
<dbReference type="Gene3D" id="1.10.3210.10">
    <property type="entry name" value="Hypothetical protein af1432"/>
    <property type="match status" value="1"/>
</dbReference>
<dbReference type="PANTHER" id="PTHR45228:SF1">
    <property type="entry name" value="CYCLIC DI-GMP PHOSPHODIESTERASE TM_0186"/>
    <property type="match status" value="1"/>
</dbReference>
<dbReference type="EMBL" id="FTMN01000001">
    <property type="protein sequence ID" value="SIP87427.1"/>
    <property type="molecule type" value="Genomic_DNA"/>
</dbReference>
<dbReference type="InterPro" id="IPR052020">
    <property type="entry name" value="Cyclic_di-GMP/3'3'-cGAMP_PDE"/>
</dbReference>
<dbReference type="InterPro" id="IPR003607">
    <property type="entry name" value="HD/PDEase_dom"/>
</dbReference>
<evidence type="ECO:0000259" key="1">
    <source>
        <dbReference type="PROSITE" id="PS51832"/>
    </source>
</evidence>
<dbReference type="PROSITE" id="PS51832">
    <property type="entry name" value="HD_GYP"/>
    <property type="match status" value="1"/>
</dbReference>
<dbReference type="Pfam" id="PF13487">
    <property type="entry name" value="HD_5"/>
    <property type="match status" value="1"/>
</dbReference>
<organism evidence="2 3">
    <name type="scientific">Marinobacterium stanieri</name>
    <dbReference type="NCBI Taxonomy" id="49186"/>
    <lineage>
        <taxon>Bacteria</taxon>
        <taxon>Pseudomonadati</taxon>
        <taxon>Pseudomonadota</taxon>
        <taxon>Gammaproteobacteria</taxon>
        <taxon>Oceanospirillales</taxon>
        <taxon>Oceanospirillaceae</taxon>
        <taxon>Marinobacterium</taxon>
    </lineage>
</organism>
<evidence type="ECO:0000313" key="2">
    <source>
        <dbReference type="EMBL" id="SIP87427.1"/>
    </source>
</evidence>
<dbReference type="SUPFAM" id="SSF109604">
    <property type="entry name" value="HD-domain/PDEase-like"/>
    <property type="match status" value="1"/>
</dbReference>
<feature type="domain" description="HD-GYP" evidence="1">
    <location>
        <begin position="1"/>
        <end position="94"/>
    </location>
</feature>